<keyword evidence="2" id="KW-1185">Reference proteome</keyword>
<proteinExistence type="predicted"/>
<protein>
    <submittedName>
        <fullName evidence="1">Uncharacterized protein</fullName>
    </submittedName>
</protein>
<evidence type="ECO:0000313" key="1">
    <source>
        <dbReference type="EMBL" id="KNZ57986.1"/>
    </source>
</evidence>
<sequence>MSNILKPLVIKVLPLNDGAKMPNFNIPNVILGALIFDFVARCKVSGFWHHAATKFFKSWPSHYITLNVLSLVLCSTSMRVCCSITCKFNGASL</sequence>
<dbReference type="Proteomes" id="UP000037035">
    <property type="component" value="Unassembled WGS sequence"/>
</dbReference>
<reference evidence="1 2" key="1">
    <citation type="submission" date="2015-08" db="EMBL/GenBank/DDBJ databases">
        <title>Next Generation Sequencing and Analysis of the Genome of Puccinia sorghi L Schw, the Causal Agent of Maize Common Rust.</title>
        <authorList>
            <person name="Rochi L."/>
            <person name="Burguener G."/>
            <person name="Darino M."/>
            <person name="Turjanski A."/>
            <person name="Kreff E."/>
            <person name="Dieguez M.J."/>
            <person name="Sacco F."/>
        </authorList>
    </citation>
    <scope>NUCLEOTIDE SEQUENCE [LARGE SCALE GENOMIC DNA]</scope>
    <source>
        <strain evidence="1 2">RO10H11247</strain>
    </source>
</reference>
<gene>
    <name evidence="1" type="ORF">VP01_2020g2</name>
</gene>
<comment type="caution">
    <text evidence="1">The sequence shown here is derived from an EMBL/GenBank/DDBJ whole genome shotgun (WGS) entry which is preliminary data.</text>
</comment>
<dbReference type="EMBL" id="LAVV01006861">
    <property type="protein sequence ID" value="KNZ57986.1"/>
    <property type="molecule type" value="Genomic_DNA"/>
</dbReference>
<dbReference type="AlphaFoldDB" id="A0A0L6VB18"/>
<evidence type="ECO:0000313" key="2">
    <source>
        <dbReference type="Proteomes" id="UP000037035"/>
    </source>
</evidence>
<dbReference type="VEuPathDB" id="FungiDB:VP01_2020g2"/>
<name>A0A0L6VB18_9BASI</name>
<accession>A0A0L6VB18</accession>
<organism evidence="1 2">
    <name type="scientific">Puccinia sorghi</name>
    <dbReference type="NCBI Taxonomy" id="27349"/>
    <lineage>
        <taxon>Eukaryota</taxon>
        <taxon>Fungi</taxon>
        <taxon>Dikarya</taxon>
        <taxon>Basidiomycota</taxon>
        <taxon>Pucciniomycotina</taxon>
        <taxon>Pucciniomycetes</taxon>
        <taxon>Pucciniales</taxon>
        <taxon>Pucciniaceae</taxon>
        <taxon>Puccinia</taxon>
    </lineage>
</organism>